<dbReference type="EMBL" id="UINC01138557">
    <property type="protein sequence ID" value="SVD24577.1"/>
    <property type="molecule type" value="Genomic_DNA"/>
</dbReference>
<protein>
    <recommendedName>
        <fullName evidence="1">Beta-lactamase-related domain-containing protein</fullName>
    </recommendedName>
</protein>
<gene>
    <name evidence="2" type="ORF">METZ01_LOCUS377431</name>
</gene>
<name>A0A382TSJ7_9ZZZZ</name>
<dbReference type="AlphaFoldDB" id="A0A382TSJ7"/>
<reference evidence="2" key="1">
    <citation type="submission" date="2018-05" db="EMBL/GenBank/DDBJ databases">
        <authorList>
            <person name="Lanie J.A."/>
            <person name="Ng W.-L."/>
            <person name="Kazmierczak K.M."/>
            <person name="Andrzejewski T.M."/>
            <person name="Davidsen T.M."/>
            <person name="Wayne K.J."/>
            <person name="Tettelin H."/>
            <person name="Glass J.I."/>
            <person name="Rusch D."/>
            <person name="Podicherti R."/>
            <person name="Tsui H.-C.T."/>
            <person name="Winkler M.E."/>
        </authorList>
    </citation>
    <scope>NUCLEOTIDE SEQUENCE</scope>
</reference>
<proteinExistence type="predicted"/>
<evidence type="ECO:0000259" key="1">
    <source>
        <dbReference type="Pfam" id="PF00144"/>
    </source>
</evidence>
<sequence>FEHYSKGQGRIRWACCGLVSTPENIARWGYELYSRKGTAISQDSRKALYQSTAGDLVKLQGSMQNYGYYVAKRMFTLSDSTEITAYGHPGGGGGYSSLLRYSPELDLSISILANSTLSFQGKCGDYAPRSCIASGIFDVYSQ</sequence>
<dbReference type="Gene3D" id="3.40.710.10">
    <property type="entry name" value="DD-peptidase/beta-lactamase superfamily"/>
    <property type="match status" value="1"/>
</dbReference>
<dbReference type="Pfam" id="PF00144">
    <property type="entry name" value="Beta-lactamase"/>
    <property type="match status" value="1"/>
</dbReference>
<dbReference type="InterPro" id="IPR001466">
    <property type="entry name" value="Beta-lactam-related"/>
</dbReference>
<evidence type="ECO:0000313" key="2">
    <source>
        <dbReference type="EMBL" id="SVD24577.1"/>
    </source>
</evidence>
<feature type="non-terminal residue" evidence="2">
    <location>
        <position position="1"/>
    </location>
</feature>
<dbReference type="SUPFAM" id="SSF56601">
    <property type="entry name" value="beta-lactamase/transpeptidase-like"/>
    <property type="match status" value="1"/>
</dbReference>
<organism evidence="2">
    <name type="scientific">marine metagenome</name>
    <dbReference type="NCBI Taxonomy" id="408172"/>
    <lineage>
        <taxon>unclassified sequences</taxon>
        <taxon>metagenomes</taxon>
        <taxon>ecological metagenomes</taxon>
    </lineage>
</organism>
<feature type="domain" description="Beta-lactamase-related" evidence="1">
    <location>
        <begin position="17"/>
        <end position="118"/>
    </location>
</feature>
<dbReference type="InterPro" id="IPR012338">
    <property type="entry name" value="Beta-lactam/transpept-like"/>
</dbReference>
<accession>A0A382TSJ7</accession>